<reference evidence="3" key="1">
    <citation type="submission" date="2017-10" db="EMBL/GenBank/DDBJ databases">
        <title>Rapid genome shrinkage in a self-fertile nematode reveals novel sperm competition proteins.</title>
        <authorList>
            <person name="Yin D."/>
            <person name="Schwarz E.M."/>
            <person name="Thomas C.G."/>
            <person name="Felde R.L."/>
            <person name="Korf I.F."/>
            <person name="Cutter A.D."/>
            <person name="Schartner C.M."/>
            <person name="Ralston E.J."/>
            <person name="Meyer B.J."/>
            <person name="Haag E.S."/>
        </authorList>
    </citation>
    <scope>NUCLEOTIDE SEQUENCE [LARGE SCALE GENOMIC DNA]</scope>
    <source>
        <strain evidence="3">JU1422</strain>
    </source>
</reference>
<dbReference type="PANTHER" id="PTHR37984">
    <property type="entry name" value="PROTEIN CBG26694"/>
    <property type="match status" value="1"/>
</dbReference>
<gene>
    <name evidence="2" type="ORF">B9Z55_027606</name>
</gene>
<organism evidence="2 3">
    <name type="scientific">Caenorhabditis nigoni</name>
    <dbReference type="NCBI Taxonomy" id="1611254"/>
    <lineage>
        <taxon>Eukaryota</taxon>
        <taxon>Metazoa</taxon>
        <taxon>Ecdysozoa</taxon>
        <taxon>Nematoda</taxon>
        <taxon>Chromadorea</taxon>
        <taxon>Rhabditida</taxon>
        <taxon>Rhabditina</taxon>
        <taxon>Rhabditomorpha</taxon>
        <taxon>Rhabditoidea</taxon>
        <taxon>Rhabditidae</taxon>
        <taxon>Peloderinae</taxon>
        <taxon>Caenorhabditis</taxon>
    </lineage>
</organism>
<evidence type="ECO:0000313" key="3">
    <source>
        <dbReference type="Proteomes" id="UP000230233"/>
    </source>
</evidence>
<dbReference type="SUPFAM" id="SSF53098">
    <property type="entry name" value="Ribonuclease H-like"/>
    <property type="match status" value="1"/>
</dbReference>
<sequence length="300" mass="34306">MSSDIRKIVERCQTCQRNKNPSKTRIRAKMGSFPETTAPFQRIHADFIGPLPETSRGNKHIATFVCSFSKFMIAEPSVDQTAETLCNIFTDRTSTSYHHEANGQAERANQTIEQMLRQTDSEEWDKDLQILVHAYNNSVHATTGIEPHRVIHGTQANSPLKNTIPDDEPKSRTPVEYAEQIEKERPKMHETCKGRILKQTEKQKDFHEKSKQINDVEIKVGDKVWQREFRNGKLSAQFIGPWKVIEVNEPNIVVEIPAIGTRANNRRTRVIHKNNCKLNIEEETPGHQDSTTGEERGISL</sequence>
<dbReference type="InterPro" id="IPR012337">
    <property type="entry name" value="RNaseH-like_sf"/>
</dbReference>
<dbReference type="InterPro" id="IPR036397">
    <property type="entry name" value="RNaseH_sf"/>
</dbReference>
<dbReference type="STRING" id="1611254.A0A2G5SFD6"/>
<feature type="region of interest" description="Disordered" evidence="1">
    <location>
        <begin position="281"/>
        <end position="300"/>
    </location>
</feature>
<dbReference type="AlphaFoldDB" id="A0A2G5SFD6"/>
<dbReference type="Gene3D" id="3.30.420.10">
    <property type="entry name" value="Ribonuclease H-like superfamily/Ribonuclease H"/>
    <property type="match status" value="2"/>
</dbReference>
<name>A0A2G5SFD6_9PELO</name>
<proteinExistence type="predicted"/>
<dbReference type="Gene3D" id="2.30.30.850">
    <property type="match status" value="1"/>
</dbReference>
<comment type="caution">
    <text evidence="2">The sequence shown here is derived from an EMBL/GenBank/DDBJ whole genome shotgun (WGS) entry which is preliminary data.</text>
</comment>
<evidence type="ECO:0000256" key="1">
    <source>
        <dbReference type="SAM" id="MobiDB-lite"/>
    </source>
</evidence>
<dbReference type="Proteomes" id="UP000230233">
    <property type="component" value="Unassembled WGS sequence"/>
</dbReference>
<evidence type="ECO:0000313" key="2">
    <source>
        <dbReference type="EMBL" id="PIC13750.1"/>
    </source>
</evidence>
<dbReference type="OrthoDB" id="5832112at2759"/>
<evidence type="ECO:0008006" key="4">
    <source>
        <dbReference type="Google" id="ProtNLM"/>
    </source>
</evidence>
<accession>A0A2G5SFD6</accession>
<dbReference type="PANTHER" id="PTHR37984:SF5">
    <property type="entry name" value="PROTEIN NYNRIN-LIKE"/>
    <property type="match status" value="1"/>
</dbReference>
<dbReference type="InterPro" id="IPR050951">
    <property type="entry name" value="Retrovirus_Pol_polyprotein"/>
</dbReference>
<dbReference type="EMBL" id="PDUG01000011">
    <property type="protein sequence ID" value="PIC13750.1"/>
    <property type="molecule type" value="Genomic_DNA"/>
</dbReference>
<keyword evidence="3" id="KW-1185">Reference proteome</keyword>
<protein>
    <recommendedName>
        <fullName evidence="4">Integrase catalytic domain-containing protein</fullName>
    </recommendedName>
</protein>
<dbReference type="GO" id="GO:0003676">
    <property type="term" value="F:nucleic acid binding"/>
    <property type="evidence" value="ECO:0007669"/>
    <property type="project" value="InterPro"/>
</dbReference>